<proteinExistence type="predicted"/>
<reference evidence="3" key="2">
    <citation type="submission" date="2013-07" db="EMBL/GenBank/DDBJ databases">
        <authorList>
            <consortium name="The Broad Institute Genome Sequencing Platform"/>
            <person name="Cuomo C."/>
            <person name="Litvintseva A."/>
            <person name="Chen Y."/>
            <person name="Heitman J."/>
            <person name="Sun S."/>
            <person name="Springer D."/>
            <person name="Dromer F."/>
            <person name="Young S.K."/>
            <person name="Zeng Q."/>
            <person name="Gargeya S."/>
            <person name="Fitzgerald M."/>
            <person name="Abouelleil A."/>
            <person name="Alvarado L."/>
            <person name="Berlin A.M."/>
            <person name="Chapman S.B."/>
            <person name="Dewar J."/>
            <person name="Goldberg J."/>
            <person name="Griggs A."/>
            <person name="Gujja S."/>
            <person name="Hansen M."/>
            <person name="Howarth C."/>
            <person name="Imamovic A."/>
            <person name="Larimer J."/>
            <person name="McCowan C."/>
            <person name="Murphy C."/>
            <person name="Pearson M."/>
            <person name="Priest M."/>
            <person name="Roberts A."/>
            <person name="Saif S."/>
            <person name="Shea T."/>
            <person name="Sykes S."/>
            <person name="Wortman J."/>
            <person name="Nusbaum C."/>
            <person name="Birren B."/>
        </authorList>
    </citation>
    <scope>NUCLEOTIDE SEQUENCE</scope>
    <source>
        <strain evidence="3">CBS 10737</strain>
    </source>
</reference>
<evidence type="ECO:0000256" key="1">
    <source>
        <dbReference type="SAM" id="MobiDB-lite"/>
    </source>
</evidence>
<evidence type="ECO:0000313" key="3">
    <source>
        <dbReference type="EMBL" id="WWC71749.1"/>
    </source>
</evidence>
<reference evidence="3" key="4">
    <citation type="submission" date="2024-02" db="EMBL/GenBank/DDBJ databases">
        <title>Comparative genomics of Cryptococcus and Kwoniella reveals pathogenesis evolution and contrasting modes of karyotype evolution via chromosome fusion or intercentromeric recombination.</title>
        <authorList>
            <person name="Coelho M.A."/>
            <person name="David-Palma M."/>
            <person name="Shea T."/>
            <person name="Bowers K."/>
            <person name="McGinley-Smith S."/>
            <person name="Mohammad A.W."/>
            <person name="Gnirke A."/>
            <person name="Yurkov A.M."/>
            <person name="Nowrousian M."/>
            <person name="Sun S."/>
            <person name="Cuomo C.A."/>
            <person name="Heitman J."/>
        </authorList>
    </citation>
    <scope>NUCLEOTIDE SEQUENCE</scope>
    <source>
        <strain evidence="3">CBS 10737</strain>
    </source>
</reference>
<reference evidence="2" key="3">
    <citation type="submission" date="2016-07" db="EMBL/GenBank/DDBJ databases">
        <title>Evolution of pathogenesis and genome organization in the Tremellales.</title>
        <authorList>
            <person name="Cuomo C."/>
            <person name="Litvintseva A."/>
            <person name="Heitman J."/>
            <person name="Chen Y."/>
            <person name="Sun S."/>
            <person name="Springer D."/>
            <person name="Dromer F."/>
            <person name="Young S."/>
            <person name="Zeng Q."/>
            <person name="Chapman S."/>
            <person name="Gujja S."/>
            <person name="Saif S."/>
            <person name="Birren B."/>
        </authorList>
    </citation>
    <scope>NUCLEOTIDE SEQUENCE</scope>
    <source>
        <strain evidence="2">CBS 10737</strain>
    </source>
</reference>
<evidence type="ECO:0000313" key="4">
    <source>
        <dbReference type="Proteomes" id="UP000094020"/>
    </source>
</evidence>
<reference evidence="2" key="1">
    <citation type="submission" date="2013-07" db="EMBL/GenBank/DDBJ databases">
        <title>The Genome Sequence of Cryptococcus pinus CBS10737.</title>
        <authorList>
            <consortium name="The Broad Institute Genome Sequencing Platform"/>
            <person name="Cuomo C."/>
            <person name="Litvintseva A."/>
            <person name="Chen Y."/>
            <person name="Heitman J."/>
            <person name="Sun S."/>
            <person name="Springer D."/>
            <person name="Dromer F."/>
            <person name="Young S.K."/>
            <person name="Zeng Q."/>
            <person name="Gargeya S."/>
            <person name="Fitzgerald M."/>
            <person name="Abouelleil A."/>
            <person name="Alvarado L."/>
            <person name="Berlin A.M."/>
            <person name="Chapman S.B."/>
            <person name="Dewar J."/>
            <person name="Goldberg J."/>
            <person name="Griggs A."/>
            <person name="Gujja S."/>
            <person name="Hansen M."/>
            <person name="Howarth C."/>
            <person name="Imamovic A."/>
            <person name="Larimer J."/>
            <person name="McCowan C."/>
            <person name="Murphy C."/>
            <person name="Pearson M."/>
            <person name="Priest M."/>
            <person name="Roberts A."/>
            <person name="Saif S."/>
            <person name="Shea T."/>
            <person name="Sykes S."/>
            <person name="Wortman J."/>
            <person name="Nusbaum C."/>
            <person name="Birren B."/>
        </authorList>
    </citation>
    <scope>NUCLEOTIDE SEQUENCE [LARGE SCALE GENOMIC DNA]</scope>
    <source>
        <strain evidence="2">CBS 10737</strain>
    </source>
</reference>
<organism evidence="2">
    <name type="scientific">Kwoniella pini CBS 10737</name>
    <dbReference type="NCBI Taxonomy" id="1296096"/>
    <lineage>
        <taxon>Eukaryota</taxon>
        <taxon>Fungi</taxon>
        <taxon>Dikarya</taxon>
        <taxon>Basidiomycota</taxon>
        <taxon>Agaricomycotina</taxon>
        <taxon>Tremellomycetes</taxon>
        <taxon>Tremellales</taxon>
        <taxon>Cryptococcaceae</taxon>
        <taxon>Kwoniella</taxon>
    </lineage>
</organism>
<evidence type="ECO:0000313" key="2">
    <source>
        <dbReference type="EMBL" id="OCF50073.1"/>
    </source>
</evidence>
<dbReference type="AlphaFoldDB" id="A0A1B9I3H2"/>
<dbReference type="GeneID" id="30171758"/>
<dbReference type="EMBL" id="KI894010">
    <property type="protein sequence ID" value="OCF50073.1"/>
    <property type="molecule type" value="Genomic_DNA"/>
</dbReference>
<name>A0A1B9I3H2_9TREE</name>
<protein>
    <submittedName>
        <fullName evidence="2">Uncharacterized protein</fullName>
    </submittedName>
</protein>
<dbReference type="RefSeq" id="XP_019011292.1">
    <property type="nucleotide sequence ID" value="XM_019155138.1"/>
</dbReference>
<accession>A0A1B9I3H2</accession>
<sequence>MSPSSSIPKSEPTHIHLNGRTVSPLGEGEKNGIIPSSPVGNGGGNVERRPTGVRKARWKFGMELTVGFVVLPLRALSSMAENQKIQDI</sequence>
<feature type="region of interest" description="Disordered" evidence="1">
    <location>
        <begin position="1"/>
        <end position="51"/>
    </location>
</feature>
<gene>
    <name evidence="2" type="ORF">I206_03389</name>
    <name evidence="3" type="ORF">I206_105708</name>
</gene>
<dbReference type="OrthoDB" id="10594341at2759"/>
<keyword evidence="4" id="KW-1185">Reference proteome</keyword>
<dbReference type="EMBL" id="CP144525">
    <property type="protein sequence ID" value="WWC71749.1"/>
    <property type="molecule type" value="Genomic_DNA"/>
</dbReference>
<dbReference type="KEGG" id="kpin:30171758"/>
<dbReference type="Proteomes" id="UP000094020">
    <property type="component" value="Chromosome 7"/>
</dbReference>